<keyword evidence="1" id="KW-0812">Transmembrane</keyword>
<dbReference type="AlphaFoldDB" id="A0A9X1TRL6"/>
<keyword evidence="3" id="KW-1185">Reference proteome</keyword>
<evidence type="ECO:0000313" key="3">
    <source>
        <dbReference type="Proteomes" id="UP001139384"/>
    </source>
</evidence>
<reference evidence="2" key="1">
    <citation type="submission" date="2022-01" db="EMBL/GenBank/DDBJ databases">
        <title>Draft Genome Sequences of Seven Type Strains of the Genus Streptomyces.</title>
        <authorList>
            <person name="Aziz S."/>
            <person name="Coretto E."/>
            <person name="Chronakova A."/>
            <person name="Sproer C."/>
            <person name="Huber K."/>
            <person name="Nouioui I."/>
            <person name="Gross H."/>
        </authorList>
    </citation>
    <scope>NUCLEOTIDE SEQUENCE</scope>
    <source>
        <strain evidence="2">DSM 103493</strain>
    </source>
</reference>
<evidence type="ECO:0000313" key="2">
    <source>
        <dbReference type="EMBL" id="MCF1600370.1"/>
    </source>
</evidence>
<organism evidence="2 3">
    <name type="scientific">Streptomyces muensis</name>
    <dbReference type="NCBI Taxonomy" id="1077944"/>
    <lineage>
        <taxon>Bacteria</taxon>
        <taxon>Bacillati</taxon>
        <taxon>Actinomycetota</taxon>
        <taxon>Actinomycetes</taxon>
        <taxon>Kitasatosporales</taxon>
        <taxon>Streptomycetaceae</taxon>
        <taxon>Streptomyces</taxon>
    </lineage>
</organism>
<evidence type="ECO:0000256" key="1">
    <source>
        <dbReference type="SAM" id="Phobius"/>
    </source>
</evidence>
<feature type="non-terminal residue" evidence="2">
    <location>
        <position position="65"/>
    </location>
</feature>
<proteinExistence type="predicted"/>
<feature type="transmembrane region" description="Helical" evidence="1">
    <location>
        <begin position="16"/>
        <end position="34"/>
    </location>
</feature>
<dbReference type="Proteomes" id="UP001139384">
    <property type="component" value="Unassembled WGS sequence"/>
</dbReference>
<dbReference type="EMBL" id="JAKEIP010000494">
    <property type="protein sequence ID" value="MCF1600370.1"/>
    <property type="molecule type" value="Genomic_DNA"/>
</dbReference>
<keyword evidence="1" id="KW-1133">Transmembrane helix</keyword>
<keyword evidence="1" id="KW-0472">Membrane</keyword>
<dbReference type="RefSeq" id="WP_234768671.1">
    <property type="nucleotide sequence ID" value="NZ_JAKEIP010000494.1"/>
</dbReference>
<sequence>MEGTGLEKLDEGDTPGGVLGVLGALGVLGVLGVLEGLSVPGLVEGLVGTELVGTTPPSPECATIP</sequence>
<protein>
    <submittedName>
        <fullName evidence="2">Uncharacterized protein</fullName>
    </submittedName>
</protein>
<name>A0A9X1TRL6_STRM4</name>
<comment type="caution">
    <text evidence="2">The sequence shown here is derived from an EMBL/GenBank/DDBJ whole genome shotgun (WGS) entry which is preliminary data.</text>
</comment>
<accession>A0A9X1TRL6</accession>
<gene>
    <name evidence="2" type="ORF">L0P92_43580</name>
</gene>